<feature type="region of interest" description="Disordered" evidence="8">
    <location>
        <begin position="936"/>
        <end position="1145"/>
    </location>
</feature>
<keyword evidence="4" id="KW-0677">Repeat</keyword>
<dbReference type="SMART" id="SM00746">
    <property type="entry name" value="TRASH"/>
    <property type="match status" value="8"/>
</dbReference>
<feature type="compositionally biased region" description="Polar residues" evidence="8">
    <location>
        <begin position="1018"/>
        <end position="1055"/>
    </location>
</feature>
<feature type="compositionally biased region" description="Low complexity" evidence="8">
    <location>
        <begin position="1180"/>
        <end position="1192"/>
    </location>
</feature>
<feature type="compositionally biased region" description="Basic and acidic residues" evidence="8">
    <location>
        <begin position="563"/>
        <end position="597"/>
    </location>
</feature>
<dbReference type="Proteomes" id="UP001353858">
    <property type="component" value="Unassembled WGS sequence"/>
</dbReference>
<protein>
    <recommendedName>
        <fullName evidence="9">TRASH domain-containing protein</fullName>
    </recommendedName>
</protein>
<feature type="domain" description="TRASH" evidence="9">
    <location>
        <begin position="1369"/>
        <end position="1410"/>
    </location>
</feature>
<feature type="region of interest" description="Disordered" evidence="8">
    <location>
        <begin position="1902"/>
        <end position="1951"/>
    </location>
</feature>
<organism evidence="10 11">
    <name type="scientific">Aquatica leii</name>
    <dbReference type="NCBI Taxonomy" id="1421715"/>
    <lineage>
        <taxon>Eukaryota</taxon>
        <taxon>Metazoa</taxon>
        <taxon>Ecdysozoa</taxon>
        <taxon>Arthropoda</taxon>
        <taxon>Hexapoda</taxon>
        <taxon>Insecta</taxon>
        <taxon>Pterygota</taxon>
        <taxon>Neoptera</taxon>
        <taxon>Endopterygota</taxon>
        <taxon>Coleoptera</taxon>
        <taxon>Polyphaga</taxon>
        <taxon>Elateriformia</taxon>
        <taxon>Elateroidea</taxon>
        <taxon>Lampyridae</taxon>
        <taxon>Luciolinae</taxon>
        <taxon>Aquatica</taxon>
    </lineage>
</organism>
<dbReference type="InterPro" id="IPR010507">
    <property type="entry name" value="Znf_MYM"/>
</dbReference>
<dbReference type="Pfam" id="PF06467">
    <property type="entry name" value="zf-FCS"/>
    <property type="match status" value="1"/>
</dbReference>
<evidence type="ECO:0000313" key="11">
    <source>
        <dbReference type="Proteomes" id="UP001353858"/>
    </source>
</evidence>
<keyword evidence="1" id="KW-1017">Isopeptide bond</keyword>
<accession>A0AAN7NWV7</accession>
<dbReference type="EMBL" id="JARPUR010000008">
    <property type="protein sequence ID" value="KAK4871752.1"/>
    <property type="molecule type" value="Genomic_DNA"/>
</dbReference>
<proteinExistence type="predicted"/>
<name>A0AAN7NWV7_9COLE</name>
<feature type="compositionally biased region" description="Basic and acidic residues" evidence="8">
    <location>
        <begin position="607"/>
        <end position="648"/>
    </location>
</feature>
<feature type="compositionally biased region" description="Acidic residues" evidence="8">
    <location>
        <begin position="649"/>
        <end position="660"/>
    </location>
</feature>
<keyword evidence="3" id="KW-0479">Metal-binding</keyword>
<feature type="region of interest" description="Disordered" evidence="8">
    <location>
        <begin position="1809"/>
        <end position="1843"/>
    </location>
</feature>
<feature type="region of interest" description="Disordered" evidence="8">
    <location>
        <begin position="259"/>
        <end position="308"/>
    </location>
</feature>
<evidence type="ECO:0000313" key="10">
    <source>
        <dbReference type="EMBL" id="KAK4871752.1"/>
    </source>
</evidence>
<evidence type="ECO:0000256" key="6">
    <source>
        <dbReference type="ARBA" id="ARBA00022833"/>
    </source>
</evidence>
<dbReference type="InterPro" id="IPR057926">
    <property type="entry name" value="QRICH1_dom"/>
</dbReference>
<dbReference type="InterPro" id="IPR011017">
    <property type="entry name" value="TRASH_dom"/>
</dbReference>
<keyword evidence="7" id="KW-0832">Ubl conjugation</keyword>
<feature type="compositionally biased region" description="Acidic residues" evidence="8">
    <location>
        <begin position="1116"/>
        <end position="1127"/>
    </location>
</feature>
<feature type="compositionally biased region" description="Basic and acidic residues" evidence="8">
    <location>
        <begin position="1072"/>
        <end position="1096"/>
    </location>
</feature>
<feature type="region of interest" description="Disordered" evidence="8">
    <location>
        <begin position="1172"/>
        <end position="1197"/>
    </location>
</feature>
<evidence type="ECO:0000256" key="4">
    <source>
        <dbReference type="ARBA" id="ARBA00022737"/>
    </source>
</evidence>
<gene>
    <name evidence="10" type="ORF">RN001_015876</name>
</gene>
<feature type="domain" description="TRASH" evidence="9">
    <location>
        <begin position="1327"/>
        <end position="1366"/>
    </location>
</feature>
<feature type="domain" description="TRASH" evidence="9">
    <location>
        <begin position="1510"/>
        <end position="1548"/>
    </location>
</feature>
<dbReference type="InterPro" id="IPR051284">
    <property type="entry name" value="ZnF_MYMT-QRICH1"/>
</dbReference>
<comment type="caution">
    <text evidence="10">The sequence shown here is derived from an EMBL/GenBank/DDBJ whole genome shotgun (WGS) entry which is preliminary data.</text>
</comment>
<feature type="compositionally biased region" description="Basic and acidic residues" evidence="8">
    <location>
        <begin position="502"/>
        <end position="550"/>
    </location>
</feature>
<keyword evidence="5" id="KW-0863">Zinc-finger</keyword>
<dbReference type="InterPro" id="IPR021893">
    <property type="entry name" value="ZMYM2-like_C"/>
</dbReference>
<feature type="compositionally biased region" description="Basic and acidic residues" evidence="8">
    <location>
        <begin position="796"/>
        <end position="806"/>
    </location>
</feature>
<feature type="compositionally biased region" description="Basic and acidic residues" evidence="8">
    <location>
        <begin position="432"/>
        <end position="442"/>
    </location>
</feature>
<dbReference type="PANTHER" id="PTHR45736:SF1">
    <property type="entry name" value="WITHOUT CHILDREN, ISOFORM B"/>
    <property type="match status" value="1"/>
</dbReference>
<feature type="region of interest" description="Disordered" evidence="8">
    <location>
        <begin position="321"/>
        <end position="345"/>
    </location>
</feature>
<reference evidence="11" key="1">
    <citation type="submission" date="2023-01" db="EMBL/GenBank/DDBJ databases">
        <title>Key to firefly adult light organ development and bioluminescence: homeobox transcription factors regulate luciferase expression and transportation to peroxisome.</title>
        <authorList>
            <person name="Fu X."/>
        </authorList>
    </citation>
    <scope>NUCLEOTIDE SEQUENCE [LARGE SCALE GENOMIC DNA]</scope>
</reference>
<feature type="domain" description="TRASH" evidence="9">
    <location>
        <begin position="1423"/>
        <end position="1458"/>
    </location>
</feature>
<evidence type="ECO:0000256" key="7">
    <source>
        <dbReference type="ARBA" id="ARBA00022843"/>
    </source>
</evidence>
<keyword evidence="2" id="KW-0597">Phosphoprotein</keyword>
<feature type="domain" description="TRASH" evidence="9">
    <location>
        <begin position="1465"/>
        <end position="1504"/>
    </location>
</feature>
<evidence type="ECO:0000259" key="9">
    <source>
        <dbReference type="SMART" id="SM00746"/>
    </source>
</evidence>
<feature type="compositionally biased region" description="Polar residues" evidence="8">
    <location>
        <begin position="977"/>
        <end position="1011"/>
    </location>
</feature>
<evidence type="ECO:0000256" key="8">
    <source>
        <dbReference type="SAM" id="MobiDB-lite"/>
    </source>
</evidence>
<feature type="domain" description="TRASH" evidence="9">
    <location>
        <begin position="1558"/>
        <end position="1594"/>
    </location>
</feature>
<feature type="region of interest" description="Disordered" evidence="8">
    <location>
        <begin position="423"/>
        <end position="442"/>
    </location>
</feature>
<evidence type="ECO:0000256" key="3">
    <source>
        <dbReference type="ARBA" id="ARBA00022723"/>
    </source>
</evidence>
<feature type="compositionally biased region" description="Basic and acidic residues" evidence="8">
    <location>
        <begin position="479"/>
        <end position="493"/>
    </location>
</feature>
<dbReference type="Pfam" id="PF25561">
    <property type="entry name" value="QRICH1"/>
    <property type="match status" value="1"/>
</dbReference>
<evidence type="ECO:0000256" key="1">
    <source>
        <dbReference type="ARBA" id="ARBA00022499"/>
    </source>
</evidence>
<feature type="compositionally biased region" description="Pro residues" evidence="8">
    <location>
        <begin position="1937"/>
        <end position="1947"/>
    </location>
</feature>
<feature type="compositionally biased region" description="Low complexity" evidence="8">
    <location>
        <begin position="1662"/>
        <end position="1676"/>
    </location>
</feature>
<keyword evidence="11" id="KW-1185">Reference proteome</keyword>
<sequence length="2251" mass="253904">MDPSEAVKDNTIDLTSDTENVQDVEDVSKHIVRTDLEGRLSFSADNSELISCENKTDFIGSILKDSYQGCTNVDSTSRTANVALVSSDNANTLNTNTEVLQSSLLEYCTEPHLLKDDKMDVDDDDSKSNEGAVIVSEDSVSSVKDICLPGEIDLTKSYLEVPELQSNILSESKDCSQSENEMMETEDNDVTKIEERLEKSETVENVVTLEESLDKTETDQNIVILEENLNKPETDEHIVTLEESLQISDNKEVVLDIPTNDAMDTENEVTGTSIDSDESVSDSEETKETDSDSETVTPQNEDEQQIGVVEEPFIQEATHTDALETMPETSNEVEQNTKEAVEEQVQVRDTQIVEINDDVEEIQEISEEEETCDIVDEVHDALQKIHGEVEEIRDDIDIIQNQAKLIDHIDATQDSVEEILDDDDDAEQMQTEAKEKVTESNEVKQIQDEVQELQLEKDTKLDAKESRIETKELQVAPHKIQEELSEIQRKPEESELEPEEESQLKLEEAHCESEESQLKLEEAHRESEVTQLEPEKAHCELEESPLKPDEASCELEESQLEPVEAHCESKDSEAAQFESEKTHRGLEETQLECKETQPEVEQSQCELEDKPSKSEKIQPELKETQGELEDTRSELEQSKCELEEKQSESEETEDEVEETQSEPKETQFESEVIQPEFEELQRESETNQEIAEREVESEKGQPELKESQIESEEPQRESEESQRESEETHHKSKESQIESEEPQRESEETHHKSKESQFESEETRHEFKETHQASEETLQVLEEKQHESQETLTELEEARSVDEKTPIEAVEMETEQIEIVERTEPSENQTVELCSDSDSNKVGDIEETDDVEMEQHTVESANEVMETESEMMETDSAVIETENEMAVTESVPTEVESIEETENDAVVEKDIVRDIENAKEVLEPENTVLAIDSVSVESTSTSEQIELKVPEQNIHNDDVSVEQPSSTTETKSDDNVKGSNECETTDNLSAESSTENSVTNIDVECNITSSKNADKSSELPTESGSNDQGTVNADENAKGSESTTEVVMVTSNDIDQTNDEDENGSNPVFVHVDTENDKNTADKTNETTLPDNRDEFQESQPQEDPIASDDFVPAPLEDDAEELDQPMDDPINYEQTDEEQGASEEMCIIPDTERVISQAERDAAAGMVPLCDPTESEAFSSDPSSDGISGDTSSEKRKTLNPENYIVSVCIDEKVNACMQCCLPRKSKYSVLHNKKTSHVCDDGCLNNFKRRHGDKVIISTEGDLRVKKLTSGVNNDNMVAKVKFRRKCSECLKKLTLNETHLSWETMEFCNELCLSKYQKKVASNCSNCQVIVRNNCLGKYCVRFGYDIRQFCSSICLEEYKKGLKVCSYCQKDMSSGGGDGFLAPVGDKGQFKDFCTQLCMEKYDVMSNNRRQAYKPGSTCSVCLNEKPITIEFDHNGKVNLFCGEPCFVAFKFVNNITPAKCNMCKKYFDNKILEEHSMFYDNALHSFCSKSCQNIYIIGHRKIVPCSWCKVKKYNFDMIKRSSATGSSLLMCSLNCLSLYQVSVNAVQSKKTKCDHCQKTLQPLYHLTMSDATMRNFCSYPCVMAFQNQFPKTPITLNEPEESSVPVPTGGPKRSKRTVPTKQPEPASSEAPTIPVISSVQSLATANGPTTGTQKTRPQTNSDSSVSTSPPVVKTQIKQHFIIKPVPIPPQRNIGTLCKVNMQTKSVSCKPTTCNKEVQTDEIQEKTALIPIPVPIYVPAPMWMYSMPFPVPFPFPLPVPVPIFIPTTRNSANGIMKEIKKIQVKIPTDPFEAELLMMAEMVAGDKKEEHTDSESEEEDTAPPPDEATFSPEPVDASNTFGDDMLQMALKMATELDEPAVDLEGALTANTITASQGPEPAAVEEPPEEPQPIHHIMERQAVRGRKRPGRPPKTGGTVSKRGRRSSSQMEIPIMAPPQPPPPPEPVEKPDANMCLKYTFGVNAWKQWVTTKNAELEKTSRRVKLFKPEILQLTADELNYSLCLFVKEVRKPNGQEYAPDTIYYLCLGIQQYLFENARIDNIFCDSYYEKFTDCLDEVAKKFSILYNDSHYIVTRVEEEHLWESKQLGAHSPHVLLSTLMFFNTKHFNLTTVDEHMQLSFSHIMKHWKRNSHNQPGTAKMVGSRNVLLRFYPPQTNSTDAAQRKKKVYEQQENEDNPLRCPVKLYEFYLSKCPESVKTRNDVFYLLPERSCVPDSPVWYSTMPLPRAALEKMLHRVKMVKEINVALLTS</sequence>
<feature type="domain" description="TRASH" evidence="9">
    <location>
        <begin position="1289"/>
        <end position="1323"/>
    </location>
</feature>
<feature type="compositionally biased region" description="Basic and acidic residues" evidence="8">
    <location>
        <begin position="945"/>
        <end position="958"/>
    </location>
</feature>
<dbReference type="GO" id="GO:0008270">
    <property type="term" value="F:zinc ion binding"/>
    <property type="evidence" value="ECO:0007669"/>
    <property type="project" value="UniProtKB-KW"/>
</dbReference>
<feature type="domain" description="TRASH" evidence="9">
    <location>
        <begin position="1215"/>
        <end position="1253"/>
    </location>
</feature>
<dbReference type="PANTHER" id="PTHR45736">
    <property type="entry name" value="ZINC FINGER MYM-TYPE PROTEIN"/>
    <property type="match status" value="1"/>
</dbReference>
<feature type="region of interest" description="Disordered" evidence="8">
    <location>
        <begin position="1598"/>
        <end position="1676"/>
    </location>
</feature>
<evidence type="ECO:0000256" key="5">
    <source>
        <dbReference type="ARBA" id="ARBA00022771"/>
    </source>
</evidence>
<evidence type="ECO:0000256" key="2">
    <source>
        <dbReference type="ARBA" id="ARBA00022553"/>
    </source>
</evidence>
<dbReference type="Pfam" id="PF12012">
    <property type="entry name" value="DUF3504"/>
    <property type="match status" value="1"/>
</dbReference>
<feature type="region of interest" description="Disordered" evidence="8">
    <location>
        <begin position="476"/>
        <end position="902"/>
    </location>
</feature>
<feature type="compositionally biased region" description="Basic and acidic residues" evidence="8">
    <location>
        <begin position="679"/>
        <end position="774"/>
    </location>
</feature>
<feature type="compositionally biased region" description="Polar residues" evidence="8">
    <location>
        <begin position="1640"/>
        <end position="1661"/>
    </location>
</feature>
<keyword evidence="6" id="KW-0862">Zinc</keyword>